<protein>
    <submittedName>
        <fullName evidence="2">Uncharacterized protein</fullName>
    </submittedName>
</protein>
<evidence type="ECO:0000313" key="2">
    <source>
        <dbReference type="EMBL" id="GMN57872.1"/>
    </source>
</evidence>
<comment type="caution">
    <text evidence="2">The sequence shown here is derived from an EMBL/GenBank/DDBJ whole genome shotgun (WGS) entry which is preliminary data.</text>
</comment>
<organism evidence="2 3">
    <name type="scientific">Ficus carica</name>
    <name type="common">Common fig</name>
    <dbReference type="NCBI Taxonomy" id="3494"/>
    <lineage>
        <taxon>Eukaryota</taxon>
        <taxon>Viridiplantae</taxon>
        <taxon>Streptophyta</taxon>
        <taxon>Embryophyta</taxon>
        <taxon>Tracheophyta</taxon>
        <taxon>Spermatophyta</taxon>
        <taxon>Magnoliopsida</taxon>
        <taxon>eudicotyledons</taxon>
        <taxon>Gunneridae</taxon>
        <taxon>Pentapetalae</taxon>
        <taxon>rosids</taxon>
        <taxon>fabids</taxon>
        <taxon>Rosales</taxon>
        <taxon>Moraceae</taxon>
        <taxon>Ficeae</taxon>
        <taxon>Ficus</taxon>
    </lineage>
</organism>
<sequence length="84" mass="9927">MMRTPLRITRPDNEEETQERFTIRFGWETSTRCFNKNKNLGIFDINPLFNVKQEPQYKEDTTNGGGNPFDKSMVNATENFDKFE</sequence>
<reference evidence="2" key="1">
    <citation type="submission" date="2023-07" db="EMBL/GenBank/DDBJ databases">
        <title>draft genome sequence of fig (Ficus carica).</title>
        <authorList>
            <person name="Takahashi T."/>
            <person name="Nishimura K."/>
        </authorList>
    </citation>
    <scope>NUCLEOTIDE SEQUENCE</scope>
</reference>
<accession>A0AA88DM63</accession>
<name>A0AA88DM63_FICCA</name>
<proteinExistence type="predicted"/>
<keyword evidence="3" id="KW-1185">Reference proteome</keyword>
<evidence type="ECO:0000313" key="3">
    <source>
        <dbReference type="Proteomes" id="UP001187192"/>
    </source>
</evidence>
<dbReference type="Proteomes" id="UP001187192">
    <property type="component" value="Unassembled WGS sequence"/>
</dbReference>
<gene>
    <name evidence="2" type="ORF">TIFTF001_026975</name>
</gene>
<dbReference type="AlphaFoldDB" id="A0AA88DM63"/>
<dbReference type="EMBL" id="BTGU01000073">
    <property type="protein sequence ID" value="GMN57872.1"/>
    <property type="molecule type" value="Genomic_DNA"/>
</dbReference>
<feature type="region of interest" description="Disordered" evidence="1">
    <location>
        <begin position="56"/>
        <end position="84"/>
    </location>
</feature>
<evidence type="ECO:0000256" key="1">
    <source>
        <dbReference type="SAM" id="MobiDB-lite"/>
    </source>
</evidence>